<reference evidence="2" key="1">
    <citation type="submission" date="2023-04" db="EMBL/GenBank/DDBJ databases">
        <title>Black Yeasts Isolated from many extreme environments.</title>
        <authorList>
            <person name="Coleine C."/>
            <person name="Stajich J.E."/>
            <person name="Selbmann L."/>
        </authorList>
    </citation>
    <scope>NUCLEOTIDE SEQUENCE</scope>
    <source>
        <strain evidence="2">CCFEE 5312</strain>
    </source>
</reference>
<comment type="caution">
    <text evidence="2">The sequence shown here is derived from an EMBL/GenBank/DDBJ whole genome shotgun (WGS) entry which is preliminary data.</text>
</comment>
<dbReference type="GO" id="GO:0003729">
    <property type="term" value="F:mRNA binding"/>
    <property type="evidence" value="ECO:0007669"/>
    <property type="project" value="InterPro"/>
</dbReference>
<dbReference type="GO" id="GO:0005634">
    <property type="term" value="C:nucleus"/>
    <property type="evidence" value="ECO:0007669"/>
    <property type="project" value="TreeGrafter"/>
</dbReference>
<dbReference type="Pfam" id="PF10309">
    <property type="entry name" value="NCBP3"/>
    <property type="match status" value="1"/>
</dbReference>
<gene>
    <name evidence="2" type="ORF">LTR09_003781</name>
</gene>
<feature type="compositionally biased region" description="Basic and acidic residues" evidence="1">
    <location>
        <begin position="258"/>
        <end position="286"/>
    </location>
</feature>
<sequence>MADDVAMEDMDIDFDDDPEIAQLKADVSAMKPNHGEDDAINGLQEAPEDGEVDIHAPVPNKVHIRGVDSLNTFHIKQFAAKHYPLELFHKIEWINDTSVNIAYDTERAAEEALVAFSVEEGYEPLTLRQAKPLSAHPDVVLEVRQTVESDVKDPNAREKSKFYLNNPQWDPDNRNRKRRRPERGGYHSNKYPRREWADEQNHRRTSNVSFTEDMYDEQPTAAEQVQRRGSSYSDGEYGRRPINYGDGEDFIPRAPSARSRDRSPPRDNRYGRRPADYGERYGERGDLMAGPIHGNFRERSASPDNQYSRRPVEYRERQDLIPRTTNGRLRDRTASPRINSDGDGRYGFAEQYPRRRTPPPRSRTPPRIPDPRDNRDVRSDLRKELFPRRPSSSGLDPSGYSNGSPFRTPGRPFSSSSNRELFPDKLNSSTHRRKDAKDIHPDEVADAIGKYTISNPPAEQYTYAKPGLRPEYEDRRPHDRAERGAGGGGSRDLFARVDRGSTAVIGADYGRLSEAYVSGDGDVGFSIRGASNKGRGSQSSAKELFPATKAVNGGKDLFDMQIKGRGGQRWRAEEL</sequence>
<evidence type="ECO:0000256" key="1">
    <source>
        <dbReference type="SAM" id="MobiDB-lite"/>
    </source>
</evidence>
<keyword evidence="3" id="KW-1185">Reference proteome</keyword>
<feature type="compositionally biased region" description="Polar residues" evidence="1">
    <location>
        <begin position="390"/>
        <end position="405"/>
    </location>
</feature>
<organism evidence="2 3">
    <name type="scientific">Extremus antarcticus</name>
    <dbReference type="NCBI Taxonomy" id="702011"/>
    <lineage>
        <taxon>Eukaryota</taxon>
        <taxon>Fungi</taxon>
        <taxon>Dikarya</taxon>
        <taxon>Ascomycota</taxon>
        <taxon>Pezizomycotina</taxon>
        <taxon>Dothideomycetes</taxon>
        <taxon>Dothideomycetidae</taxon>
        <taxon>Mycosphaerellales</taxon>
        <taxon>Extremaceae</taxon>
        <taxon>Extremus</taxon>
    </lineage>
</organism>
<feature type="compositionally biased region" description="Basic and acidic residues" evidence="1">
    <location>
        <begin position="328"/>
        <end position="344"/>
    </location>
</feature>
<proteinExistence type="predicted"/>
<feature type="compositionally biased region" description="Polar residues" evidence="1">
    <location>
        <begin position="221"/>
        <end position="233"/>
    </location>
</feature>
<evidence type="ECO:0000313" key="3">
    <source>
        <dbReference type="Proteomes" id="UP001271007"/>
    </source>
</evidence>
<dbReference type="PANTHER" id="PTHR16291">
    <property type="entry name" value="NUCLEAR CAP-BINDING PROTEIN SUBUNIT 3"/>
    <property type="match status" value="1"/>
</dbReference>
<feature type="compositionally biased region" description="Basic and acidic residues" evidence="1">
    <location>
        <begin position="369"/>
        <end position="387"/>
    </location>
</feature>
<feature type="compositionally biased region" description="Basic and acidic residues" evidence="1">
    <location>
        <begin position="468"/>
        <end position="483"/>
    </location>
</feature>
<accession>A0AAJ0GD35</accession>
<feature type="region of interest" description="Disordered" evidence="1">
    <location>
        <begin position="527"/>
        <end position="548"/>
    </location>
</feature>
<name>A0AAJ0GD35_9PEZI</name>
<evidence type="ECO:0000313" key="2">
    <source>
        <dbReference type="EMBL" id="KAK3055228.1"/>
    </source>
</evidence>
<dbReference type="InterPro" id="IPR019416">
    <property type="entry name" value="NCBP3"/>
</dbReference>
<feature type="region of interest" description="Disordered" evidence="1">
    <location>
        <begin position="148"/>
        <end position="494"/>
    </location>
</feature>
<dbReference type="Proteomes" id="UP001271007">
    <property type="component" value="Unassembled WGS sequence"/>
</dbReference>
<dbReference type="PANTHER" id="PTHR16291:SF0">
    <property type="entry name" value="NUCLEAR CAP-BINDING PROTEIN SUBUNIT 3"/>
    <property type="match status" value="1"/>
</dbReference>
<feature type="compositionally biased region" description="Basic and acidic residues" evidence="1">
    <location>
        <begin position="148"/>
        <end position="161"/>
    </location>
</feature>
<dbReference type="EMBL" id="JAWDJX010000009">
    <property type="protein sequence ID" value="KAK3055228.1"/>
    <property type="molecule type" value="Genomic_DNA"/>
</dbReference>
<feature type="compositionally biased region" description="Basic and acidic residues" evidence="1">
    <location>
        <begin position="192"/>
        <end position="202"/>
    </location>
</feature>
<feature type="compositionally biased region" description="Pro residues" evidence="1">
    <location>
        <begin position="359"/>
        <end position="368"/>
    </location>
</feature>
<dbReference type="GO" id="GO:0000340">
    <property type="term" value="F:RNA 7-methylguanosine cap binding"/>
    <property type="evidence" value="ECO:0007669"/>
    <property type="project" value="InterPro"/>
</dbReference>
<protein>
    <submittedName>
        <fullName evidence="2">Uncharacterized protein</fullName>
    </submittedName>
</protein>
<dbReference type="AlphaFoldDB" id="A0AAJ0GD35"/>
<feature type="compositionally biased region" description="Basic and acidic residues" evidence="1">
    <location>
        <begin position="310"/>
        <end position="320"/>
    </location>
</feature>